<name>A0A1H7AHM4_9MICO</name>
<keyword evidence="1" id="KW-1133">Transmembrane helix</keyword>
<evidence type="ECO:0000313" key="3">
    <source>
        <dbReference type="Proteomes" id="UP000183315"/>
    </source>
</evidence>
<keyword evidence="3" id="KW-1185">Reference proteome</keyword>
<sequence>MAESKAPDSVASPALRWLGYLGLLLGFGTVVLTVDSGSVSVMGFSFDIAVPIIAAVAFVGGMLAARFGPRKGEL</sequence>
<accession>A0A1H7AHM4</accession>
<keyword evidence="1" id="KW-0812">Transmembrane</keyword>
<organism evidence="2 3">
    <name type="scientific">Demequina mangrovi</name>
    <dbReference type="NCBI Taxonomy" id="1043493"/>
    <lineage>
        <taxon>Bacteria</taxon>
        <taxon>Bacillati</taxon>
        <taxon>Actinomycetota</taxon>
        <taxon>Actinomycetes</taxon>
        <taxon>Micrococcales</taxon>
        <taxon>Demequinaceae</taxon>
        <taxon>Demequina</taxon>
    </lineage>
</organism>
<dbReference type="Proteomes" id="UP000183315">
    <property type="component" value="Unassembled WGS sequence"/>
</dbReference>
<keyword evidence="1" id="KW-0472">Membrane</keyword>
<dbReference type="AlphaFoldDB" id="A0A1H7AHM4"/>
<gene>
    <name evidence="2" type="ORF">SAMN05421637_2546</name>
</gene>
<feature type="transmembrane region" description="Helical" evidence="1">
    <location>
        <begin position="17"/>
        <end position="34"/>
    </location>
</feature>
<protein>
    <submittedName>
        <fullName evidence="2">Uncharacterized protein</fullName>
    </submittedName>
</protein>
<proteinExistence type="predicted"/>
<dbReference type="EMBL" id="FNZI01000006">
    <property type="protein sequence ID" value="SEJ64426.1"/>
    <property type="molecule type" value="Genomic_DNA"/>
</dbReference>
<evidence type="ECO:0000313" key="2">
    <source>
        <dbReference type="EMBL" id="SEJ64426.1"/>
    </source>
</evidence>
<evidence type="ECO:0000256" key="1">
    <source>
        <dbReference type="SAM" id="Phobius"/>
    </source>
</evidence>
<feature type="transmembrane region" description="Helical" evidence="1">
    <location>
        <begin position="46"/>
        <end position="65"/>
    </location>
</feature>
<dbReference type="RefSeq" id="WP_042215904.1">
    <property type="nucleotide sequence ID" value="NZ_BBLU01000014.1"/>
</dbReference>
<dbReference type="STRING" id="1043493.SAMN05421637_2546"/>
<reference evidence="3" key="1">
    <citation type="submission" date="2016-10" db="EMBL/GenBank/DDBJ databases">
        <authorList>
            <person name="Varghese N."/>
        </authorList>
    </citation>
    <scope>NUCLEOTIDE SEQUENCE [LARGE SCALE GENOMIC DNA]</scope>
    <source>
        <strain evidence="3">DSM 24868</strain>
    </source>
</reference>